<sequence length="103" mass="12257">MRKKIHTNNLFEDYLKYHKSYKVQMHHRIEDYEIYQIYSDEEVNKNLSRFSDSFSVKKDPSSREGWIHGNGQIDGNRVRDKYLILTVIAEDGYYRISSMGTGT</sequence>
<proteinExistence type="predicted"/>
<dbReference type="EMBL" id="CP058559">
    <property type="protein sequence ID" value="QNO16528.1"/>
    <property type="molecule type" value="Genomic_DNA"/>
</dbReference>
<name>A0A7G9WCW6_ALKCA</name>
<accession>A0A7G9WCW6</accession>
<organism evidence="1 2">
    <name type="scientific">Alkalicella caledoniensis</name>
    <dbReference type="NCBI Taxonomy" id="2731377"/>
    <lineage>
        <taxon>Bacteria</taxon>
        <taxon>Bacillati</taxon>
        <taxon>Bacillota</taxon>
        <taxon>Clostridia</taxon>
        <taxon>Eubacteriales</taxon>
        <taxon>Proteinivoracaceae</taxon>
        <taxon>Alkalicella</taxon>
    </lineage>
</organism>
<dbReference type="KEGG" id="acae:HYG86_17985"/>
<reference evidence="1 2" key="1">
    <citation type="submission" date="2020-07" db="EMBL/GenBank/DDBJ databases">
        <title>Alkalicella. sp. LB2 genome.</title>
        <authorList>
            <person name="Postec A."/>
            <person name="Quemeneur M."/>
        </authorList>
    </citation>
    <scope>NUCLEOTIDE SEQUENCE [LARGE SCALE GENOMIC DNA]</scope>
    <source>
        <strain evidence="1 2">LB2</strain>
    </source>
</reference>
<protein>
    <submittedName>
        <fullName evidence="1">Uncharacterized protein</fullName>
    </submittedName>
</protein>
<keyword evidence="2" id="KW-1185">Reference proteome</keyword>
<evidence type="ECO:0000313" key="1">
    <source>
        <dbReference type="EMBL" id="QNO16528.1"/>
    </source>
</evidence>
<evidence type="ECO:0000313" key="2">
    <source>
        <dbReference type="Proteomes" id="UP000516160"/>
    </source>
</evidence>
<dbReference type="Proteomes" id="UP000516160">
    <property type="component" value="Chromosome"/>
</dbReference>
<dbReference type="RefSeq" id="WP_213166921.1">
    <property type="nucleotide sequence ID" value="NZ_CP058559.1"/>
</dbReference>
<gene>
    <name evidence="1" type="ORF">HYG86_17985</name>
</gene>
<dbReference type="AlphaFoldDB" id="A0A7G9WCW6"/>